<gene>
    <name evidence="1" type="ORF">M0R45_024743</name>
</gene>
<organism evidence="1 2">
    <name type="scientific">Rubus argutus</name>
    <name type="common">Southern blackberry</name>
    <dbReference type="NCBI Taxonomy" id="59490"/>
    <lineage>
        <taxon>Eukaryota</taxon>
        <taxon>Viridiplantae</taxon>
        <taxon>Streptophyta</taxon>
        <taxon>Embryophyta</taxon>
        <taxon>Tracheophyta</taxon>
        <taxon>Spermatophyta</taxon>
        <taxon>Magnoliopsida</taxon>
        <taxon>eudicotyledons</taxon>
        <taxon>Gunneridae</taxon>
        <taxon>Pentapetalae</taxon>
        <taxon>rosids</taxon>
        <taxon>fabids</taxon>
        <taxon>Rosales</taxon>
        <taxon>Rosaceae</taxon>
        <taxon>Rosoideae</taxon>
        <taxon>Rosoideae incertae sedis</taxon>
        <taxon>Rubus</taxon>
    </lineage>
</organism>
<dbReference type="SUPFAM" id="SSF52058">
    <property type="entry name" value="L domain-like"/>
    <property type="match status" value="1"/>
</dbReference>
<evidence type="ECO:0000313" key="2">
    <source>
        <dbReference type="Proteomes" id="UP001457282"/>
    </source>
</evidence>
<dbReference type="EMBL" id="JBEDUW010000005">
    <property type="protein sequence ID" value="KAK9927562.1"/>
    <property type="molecule type" value="Genomic_DNA"/>
</dbReference>
<name>A0AAW1WSF4_RUBAR</name>
<dbReference type="AlphaFoldDB" id="A0AAW1WSF4"/>
<sequence>MRTYDPHKKVRHKSISEDDLCIEEVQDPEFSLQQKKVWTILFPNPRDMGITNKHLLKTFVKRFKYLRTLDLSGWTLEKIPSSVGNLSHLRYI</sequence>
<dbReference type="InterPro" id="IPR032675">
    <property type="entry name" value="LRR_dom_sf"/>
</dbReference>
<protein>
    <submittedName>
        <fullName evidence="1">Uncharacterized protein</fullName>
    </submittedName>
</protein>
<dbReference type="Gene3D" id="3.80.10.10">
    <property type="entry name" value="Ribonuclease Inhibitor"/>
    <property type="match status" value="1"/>
</dbReference>
<keyword evidence="2" id="KW-1185">Reference proteome</keyword>
<dbReference type="Proteomes" id="UP001457282">
    <property type="component" value="Unassembled WGS sequence"/>
</dbReference>
<comment type="caution">
    <text evidence="1">The sequence shown here is derived from an EMBL/GenBank/DDBJ whole genome shotgun (WGS) entry which is preliminary data.</text>
</comment>
<proteinExistence type="predicted"/>
<accession>A0AAW1WSF4</accession>
<evidence type="ECO:0000313" key="1">
    <source>
        <dbReference type="EMBL" id="KAK9927562.1"/>
    </source>
</evidence>
<reference evidence="1 2" key="1">
    <citation type="journal article" date="2023" name="G3 (Bethesda)">
        <title>A chromosome-length genome assembly and annotation of blackberry (Rubus argutus, cv. 'Hillquist').</title>
        <authorList>
            <person name="Bruna T."/>
            <person name="Aryal R."/>
            <person name="Dudchenko O."/>
            <person name="Sargent D.J."/>
            <person name="Mead D."/>
            <person name="Buti M."/>
            <person name="Cavallini A."/>
            <person name="Hytonen T."/>
            <person name="Andres J."/>
            <person name="Pham M."/>
            <person name="Weisz D."/>
            <person name="Mascagni F."/>
            <person name="Usai G."/>
            <person name="Natali L."/>
            <person name="Bassil N."/>
            <person name="Fernandez G.E."/>
            <person name="Lomsadze A."/>
            <person name="Armour M."/>
            <person name="Olukolu B."/>
            <person name="Poorten T."/>
            <person name="Britton C."/>
            <person name="Davik J."/>
            <person name="Ashrafi H."/>
            <person name="Aiden E.L."/>
            <person name="Borodovsky M."/>
            <person name="Worthington M."/>
        </authorList>
    </citation>
    <scope>NUCLEOTIDE SEQUENCE [LARGE SCALE GENOMIC DNA]</scope>
    <source>
        <strain evidence="1">PI 553951</strain>
    </source>
</reference>